<keyword evidence="2" id="KW-1185">Reference proteome</keyword>
<dbReference type="AlphaFoldDB" id="A0A420DS53"/>
<name>A0A420DS53_9RHOB</name>
<evidence type="ECO:0000313" key="1">
    <source>
        <dbReference type="EMBL" id="RKE97144.1"/>
    </source>
</evidence>
<protein>
    <submittedName>
        <fullName evidence="1">Uncharacterized protein</fullName>
    </submittedName>
</protein>
<sequence>MDTFQPYADAVFETVESTLRYIDKSFSYID</sequence>
<organism evidence="1 2">
    <name type="scientific">Sulfitobacter guttiformis</name>
    <dbReference type="NCBI Taxonomy" id="74349"/>
    <lineage>
        <taxon>Bacteria</taxon>
        <taxon>Pseudomonadati</taxon>
        <taxon>Pseudomonadota</taxon>
        <taxon>Alphaproteobacteria</taxon>
        <taxon>Rhodobacterales</taxon>
        <taxon>Roseobacteraceae</taxon>
        <taxon>Sulfitobacter</taxon>
    </lineage>
</organism>
<accession>A0A420DS53</accession>
<gene>
    <name evidence="1" type="ORF">C8N30_1731</name>
</gene>
<comment type="caution">
    <text evidence="1">The sequence shown here is derived from an EMBL/GenBank/DDBJ whole genome shotgun (WGS) entry which is preliminary data.</text>
</comment>
<dbReference type="Proteomes" id="UP000284407">
    <property type="component" value="Unassembled WGS sequence"/>
</dbReference>
<proteinExistence type="predicted"/>
<reference evidence="1 2" key="1">
    <citation type="submission" date="2018-09" db="EMBL/GenBank/DDBJ databases">
        <title>Genomic Encyclopedia of Archaeal and Bacterial Type Strains, Phase II (KMG-II): from individual species to whole genera.</title>
        <authorList>
            <person name="Goeker M."/>
        </authorList>
    </citation>
    <scope>NUCLEOTIDE SEQUENCE [LARGE SCALE GENOMIC DNA]</scope>
    <source>
        <strain evidence="1 2">DSM 11458</strain>
    </source>
</reference>
<evidence type="ECO:0000313" key="2">
    <source>
        <dbReference type="Proteomes" id="UP000284407"/>
    </source>
</evidence>
<dbReference type="EMBL" id="RAQK01000001">
    <property type="protein sequence ID" value="RKE97144.1"/>
    <property type="molecule type" value="Genomic_DNA"/>
</dbReference>